<comment type="caution">
    <text evidence="2">The sequence shown here is derived from an EMBL/GenBank/DDBJ whole genome shotgun (WGS) entry which is preliminary data.</text>
</comment>
<dbReference type="Proteomes" id="UP001497525">
    <property type="component" value="Unassembled WGS sequence"/>
</dbReference>
<reference evidence="2" key="1">
    <citation type="submission" date="2024-06" db="EMBL/GenBank/DDBJ databases">
        <authorList>
            <person name="Liu X."/>
            <person name="Lenzi L."/>
            <person name="Haldenby T S."/>
            <person name="Uol C."/>
        </authorList>
    </citation>
    <scope>NUCLEOTIDE SEQUENCE</scope>
</reference>
<evidence type="ECO:0000256" key="1">
    <source>
        <dbReference type="SAM" id="MobiDB-lite"/>
    </source>
</evidence>
<feature type="compositionally biased region" description="Polar residues" evidence="1">
    <location>
        <begin position="36"/>
        <end position="60"/>
    </location>
</feature>
<name>A0AAV2TJJ7_CALDB</name>
<accession>A0AAV2TJJ7</accession>
<organism evidence="2 3">
    <name type="scientific">Calicophoron daubneyi</name>
    <name type="common">Rumen fluke</name>
    <name type="synonym">Paramphistomum daubneyi</name>
    <dbReference type="NCBI Taxonomy" id="300641"/>
    <lineage>
        <taxon>Eukaryota</taxon>
        <taxon>Metazoa</taxon>
        <taxon>Spiralia</taxon>
        <taxon>Lophotrochozoa</taxon>
        <taxon>Platyhelminthes</taxon>
        <taxon>Trematoda</taxon>
        <taxon>Digenea</taxon>
        <taxon>Plagiorchiida</taxon>
        <taxon>Pronocephalata</taxon>
        <taxon>Paramphistomoidea</taxon>
        <taxon>Paramphistomidae</taxon>
        <taxon>Calicophoron</taxon>
    </lineage>
</organism>
<evidence type="ECO:0000313" key="2">
    <source>
        <dbReference type="EMBL" id="CAL5136561.1"/>
    </source>
</evidence>
<proteinExistence type="predicted"/>
<protein>
    <submittedName>
        <fullName evidence="2">Uncharacterized protein</fullName>
    </submittedName>
</protein>
<sequence length="294" mass="32007">MTPHNPPTVWRSTSPVLMFVASVGRASIREDHTLNREPSTPVQETCASTGPSDKTLSPGSSHAAGASERSWTNPVVQFAARARQISCHSSRSDVITHFRPNCTPLPSPLTLDPCVALSGFSWPQHGTPKCPYTNRASLGNELLENSSLANGGRHCVKKPADSWLASDLLGSEVPRARFPLSNNDYIHGRRDGIALYLHLSPTAAPVSLFLLPSSPDLEILALELPLHPLGVRLISSIYGPTLPNPARTQLPSGLHGRSHTPHDMWFWEDLGLQGSARIHTDPREKTVRMTLLTL</sequence>
<feature type="region of interest" description="Disordered" evidence="1">
    <location>
        <begin position="31"/>
        <end position="71"/>
    </location>
</feature>
<evidence type="ECO:0000313" key="3">
    <source>
        <dbReference type="Proteomes" id="UP001497525"/>
    </source>
</evidence>
<gene>
    <name evidence="2" type="ORF">CDAUBV1_LOCUS10695</name>
</gene>
<dbReference type="EMBL" id="CAXLJL010000334">
    <property type="protein sequence ID" value="CAL5136561.1"/>
    <property type="molecule type" value="Genomic_DNA"/>
</dbReference>
<dbReference type="AlphaFoldDB" id="A0AAV2TJJ7"/>